<reference evidence="3" key="2">
    <citation type="submission" date="2023-04" db="EMBL/GenBank/DDBJ databases">
        <title>Paracnuella aquatica gen. nov., sp. nov., a member of the family Chitinophagaceae isolated from a hot spring.</title>
        <authorList>
            <person name="Wang C."/>
        </authorList>
    </citation>
    <scope>NUCLEOTIDE SEQUENCE</scope>
    <source>
        <strain evidence="3">LB-8</strain>
    </source>
</reference>
<protein>
    <submittedName>
        <fullName evidence="3">Uncharacterized protein</fullName>
    </submittedName>
</protein>
<feature type="compositionally biased region" description="Basic and acidic residues" evidence="1">
    <location>
        <begin position="238"/>
        <end position="248"/>
    </location>
</feature>
<keyword evidence="4" id="KW-1185">Reference proteome</keyword>
<accession>A0A9X2XWH6</accession>
<reference evidence="3" key="1">
    <citation type="submission" date="2022-09" db="EMBL/GenBank/DDBJ databases">
        <authorList>
            <person name="Yuan C."/>
            <person name="Ke Z."/>
        </authorList>
    </citation>
    <scope>NUCLEOTIDE SEQUENCE</scope>
    <source>
        <strain evidence="3">LB-8</strain>
    </source>
</reference>
<keyword evidence="2" id="KW-0812">Transmembrane</keyword>
<evidence type="ECO:0000313" key="4">
    <source>
        <dbReference type="Proteomes" id="UP001155483"/>
    </source>
</evidence>
<dbReference type="AlphaFoldDB" id="A0A9X2XWH6"/>
<dbReference type="RefSeq" id="WP_279297366.1">
    <property type="nucleotide sequence ID" value="NZ_JAOTIF010000008.1"/>
</dbReference>
<comment type="caution">
    <text evidence="3">The sequence shown here is derived from an EMBL/GenBank/DDBJ whole genome shotgun (WGS) entry which is preliminary data.</text>
</comment>
<keyword evidence="2" id="KW-0472">Membrane</keyword>
<feature type="transmembrane region" description="Helical" evidence="2">
    <location>
        <begin position="118"/>
        <end position="136"/>
    </location>
</feature>
<keyword evidence="2" id="KW-1133">Transmembrane helix</keyword>
<organism evidence="3 4">
    <name type="scientific">Paraflavisolibacter caeni</name>
    <dbReference type="NCBI Taxonomy" id="2982496"/>
    <lineage>
        <taxon>Bacteria</taxon>
        <taxon>Pseudomonadati</taxon>
        <taxon>Bacteroidota</taxon>
        <taxon>Chitinophagia</taxon>
        <taxon>Chitinophagales</taxon>
        <taxon>Chitinophagaceae</taxon>
        <taxon>Paraflavisolibacter</taxon>
    </lineage>
</organism>
<dbReference type="EMBL" id="JAOTIF010000008">
    <property type="protein sequence ID" value="MCU7549927.1"/>
    <property type="molecule type" value="Genomic_DNA"/>
</dbReference>
<feature type="transmembrane region" description="Helical" evidence="2">
    <location>
        <begin position="156"/>
        <end position="180"/>
    </location>
</feature>
<evidence type="ECO:0000256" key="2">
    <source>
        <dbReference type="SAM" id="Phobius"/>
    </source>
</evidence>
<evidence type="ECO:0000256" key="1">
    <source>
        <dbReference type="SAM" id="MobiDB-lite"/>
    </source>
</evidence>
<sequence>MATDQQNETPKTKSNTEHLYDWQNRLIWWMTIVPTFLIIVFIILATLQLNRFNKEINSYKDSELEPVYMSYGEGKTISYQDNADYIRFYTLAKMEDMSMRKRYSQAGVLLMSRVLTKYFGFFTGMILAIVGAVFIISKLQEEPSDIEGSVSDNIKLKIASASPGVIFGVLGTVLMLATILQHSEINVKDMPLYLNAGNLAIPSISQPYNRLDSANIPNFETHTDTGKAKPDSGTTRIATDEEMRAARP</sequence>
<proteinExistence type="predicted"/>
<evidence type="ECO:0000313" key="3">
    <source>
        <dbReference type="EMBL" id="MCU7549927.1"/>
    </source>
</evidence>
<gene>
    <name evidence="3" type="ORF">OCK74_12415</name>
</gene>
<feature type="transmembrane region" description="Helical" evidence="2">
    <location>
        <begin position="26"/>
        <end position="47"/>
    </location>
</feature>
<feature type="region of interest" description="Disordered" evidence="1">
    <location>
        <begin position="220"/>
        <end position="248"/>
    </location>
</feature>
<dbReference type="Proteomes" id="UP001155483">
    <property type="component" value="Unassembled WGS sequence"/>
</dbReference>
<feature type="compositionally biased region" description="Basic and acidic residues" evidence="1">
    <location>
        <begin position="221"/>
        <end position="230"/>
    </location>
</feature>
<name>A0A9X2XWH6_9BACT</name>